<sequence length="323" mass="35820">MKITNKIPTNLITGFLGVGKTTAIQHLLKHKPENEKWAVLVNEFGEIGVDGALLQNSGAQIKQVPGGCMCCVQGVGMQVGLNELIKQNPDRILIEPTGLGHPKKIMETLQNEIFSKYLAMRATITMVDPATLDDPKYLENENFIAQAQIADIIVANKVEQASSEQLERFTDWSANYPNASQLGQISFGQLSLEWLDKPAKVNTSSLVQAKQHKGVSESAVTESLELPKGQNWVMRSHFADGFWSYGWLIASDIEFELVDLLDWIAHVKANRVKAIVKTSKGILKINAVQDDVRFEPCQLNGLAKLEIVIDRQLDNPSFETLLV</sequence>
<evidence type="ECO:0000313" key="3">
    <source>
        <dbReference type="Proteomes" id="UP001163726"/>
    </source>
</evidence>
<accession>A0ABY7ALZ6</accession>
<dbReference type="CDD" id="cd03112">
    <property type="entry name" value="CobW-like"/>
    <property type="match status" value="1"/>
</dbReference>
<evidence type="ECO:0000259" key="1">
    <source>
        <dbReference type="Pfam" id="PF02492"/>
    </source>
</evidence>
<organism evidence="2 3">
    <name type="scientific">Catenovulum adriaticum</name>
    <dbReference type="NCBI Taxonomy" id="2984846"/>
    <lineage>
        <taxon>Bacteria</taxon>
        <taxon>Pseudomonadati</taxon>
        <taxon>Pseudomonadota</taxon>
        <taxon>Gammaproteobacteria</taxon>
        <taxon>Alteromonadales</taxon>
        <taxon>Alteromonadaceae</taxon>
        <taxon>Catenovulum</taxon>
    </lineage>
</organism>
<name>A0ABY7ALZ6_9ALTE</name>
<dbReference type="SUPFAM" id="SSF52540">
    <property type="entry name" value="P-loop containing nucleoside triphosphate hydrolases"/>
    <property type="match status" value="1"/>
</dbReference>
<dbReference type="Proteomes" id="UP001163726">
    <property type="component" value="Chromosome"/>
</dbReference>
<dbReference type="InterPro" id="IPR027417">
    <property type="entry name" value="P-loop_NTPase"/>
</dbReference>
<protein>
    <submittedName>
        <fullName evidence="2">GTP-binding protein</fullName>
    </submittedName>
</protein>
<dbReference type="Gene3D" id="3.40.50.300">
    <property type="entry name" value="P-loop containing nucleotide triphosphate hydrolases"/>
    <property type="match status" value="1"/>
</dbReference>
<dbReference type="Pfam" id="PF02492">
    <property type="entry name" value="cobW"/>
    <property type="match status" value="1"/>
</dbReference>
<evidence type="ECO:0000313" key="2">
    <source>
        <dbReference type="EMBL" id="WAJ70578.1"/>
    </source>
</evidence>
<dbReference type="RefSeq" id="WP_268074928.1">
    <property type="nucleotide sequence ID" value="NZ_CP109965.1"/>
</dbReference>
<dbReference type="EMBL" id="CP109965">
    <property type="protein sequence ID" value="WAJ70578.1"/>
    <property type="molecule type" value="Genomic_DNA"/>
</dbReference>
<feature type="domain" description="CobW/HypB/UreG nucleotide-binding" evidence="1">
    <location>
        <begin position="8"/>
        <end position="175"/>
    </location>
</feature>
<dbReference type="InterPro" id="IPR051316">
    <property type="entry name" value="Zinc-reg_GTPase_activator"/>
</dbReference>
<reference evidence="2" key="1">
    <citation type="submission" date="2022-10" db="EMBL/GenBank/DDBJ databases">
        <title>Catenovulum adriacola sp. nov. isolated in the Harbour of Susak.</title>
        <authorList>
            <person name="Schoch T."/>
            <person name="Reich S.J."/>
            <person name="Stoeferle S."/>
            <person name="Flaiz M."/>
            <person name="Kazda M."/>
            <person name="Riedel C.U."/>
            <person name="Duerre P."/>
        </authorList>
    </citation>
    <scope>NUCLEOTIDE SEQUENCE</scope>
    <source>
        <strain evidence="2">TS8</strain>
    </source>
</reference>
<dbReference type="PANTHER" id="PTHR13748:SF46">
    <property type="entry name" value="ZINC CHAPERONE YEIR"/>
    <property type="match status" value="1"/>
</dbReference>
<dbReference type="PANTHER" id="PTHR13748">
    <property type="entry name" value="COBW-RELATED"/>
    <property type="match status" value="1"/>
</dbReference>
<keyword evidence="3" id="KW-1185">Reference proteome</keyword>
<gene>
    <name evidence="2" type="ORF">OLW01_01815</name>
</gene>
<dbReference type="InterPro" id="IPR003495">
    <property type="entry name" value="CobW/HypB/UreG_nucleotide-bd"/>
</dbReference>
<proteinExistence type="predicted"/>